<organism evidence="2 3">
    <name type="scientific">Tardiphaga robiniae</name>
    <dbReference type="NCBI Taxonomy" id="943830"/>
    <lineage>
        <taxon>Bacteria</taxon>
        <taxon>Pseudomonadati</taxon>
        <taxon>Pseudomonadota</taxon>
        <taxon>Alphaproteobacteria</taxon>
        <taxon>Hyphomicrobiales</taxon>
        <taxon>Nitrobacteraceae</taxon>
        <taxon>Tardiphaga</taxon>
    </lineage>
</organism>
<sequence>MSWRKDSRGERGYHHGNLKEALLQAALGLIAEKGPAGFTFADAARTAGVSAAAPYRHFRDRDDLLASIAQRGFEQFEQVLTAAWDDGRPNTVTAFERIGKAYLNFARTEPAFYSAMFESGIPVDSSPELAAAGERAFGVIRAAAERLAALTPPGVTRPPAMMMALHIWSLAHGVASLFGRGDAARRKLPMSPDDLLEAGALIYLRGLGFPTDQNVHKSDTSTAPKSGPWGTAPK</sequence>
<reference evidence="3" key="1">
    <citation type="journal article" date="2020" name="Mol. Plant Microbe">
        <title>Rhizobial microsymbionts of the narrowly endemic Oxytropis species growing in Kamchatka are characterized by significant genetic diversity and possess a set of genes that are associated with T3SS and T6SS secretion systems and can affect the development of symbiosis.</title>
        <authorList>
            <person name="Safronova V."/>
            <person name="Guro P."/>
            <person name="Sazanova A."/>
            <person name="Kuznetsova I."/>
            <person name="Belimov A."/>
            <person name="Yakubov V."/>
            <person name="Chirak E."/>
            <person name="Afonin A."/>
            <person name="Gogolev Y."/>
            <person name="Andronov E."/>
            <person name="Tikhonovich I."/>
        </authorList>
    </citation>
    <scope>NUCLEOTIDE SEQUENCE [LARGE SCALE GENOMIC DNA]</scope>
    <source>
        <strain evidence="3">581</strain>
    </source>
</reference>
<dbReference type="InterPro" id="IPR050109">
    <property type="entry name" value="HTH-type_TetR-like_transc_reg"/>
</dbReference>
<dbReference type="PROSITE" id="PS50977">
    <property type="entry name" value="HTH_TETR_2"/>
    <property type="match status" value="1"/>
</dbReference>
<dbReference type="SUPFAM" id="SSF46689">
    <property type="entry name" value="Homeodomain-like"/>
    <property type="match status" value="1"/>
</dbReference>
<dbReference type="KEGG" id="trb:HB776_29435"/>
<dbReference type="PANTHER" id="PTHR30055:SF220">
    <property type="entry name" value="TETR-FAMILY REGULATORY PROTEIN"/>
    <property type="match status" value="1"/>
</dbReference>
<protein>
    <submittedName>
        <fullName evidence="2">TetR/AcrR family transcriptional regulator</fullName>
    </submittedName>
</protein>
<accession>A0A7G6U796</accession>
<dbReference type="InterPro" id="IPR025996">
    <property type="entry name" value="MT1864/Rv1816-like_C"/>
</dbReference>
<dbReference type="GO" id="GO:0003700">
    <property type="term" value="F:DNA-binding transcription factor activity"/>
    <property type="evidence" value="ECO:0007669"/>
    <property type="project" value="TreeGrafter"/>
</dbReference>
<evidence type="ECO:0000313" key="3">
    <source>
        <dbReference type="Proteomes" id="UP000515291"/>
    </source>
</evidence>
<name>A0A7G6U796_9BRAD</name>
<evidence type="ECO:0000256" key="1">
    <source>
        <dbReference type="SAM" id="MobiDB-lite"/>
    </source>
</evidence>
<dbReference type="GO" id="GO:0000976">
    <property type="term" value="F:transcription cis-regulatory region binding"/>
    <property type="evidence" value="ECO:0007669"/>
    <property type="project" value="TreeGrafter"/>
</dbReference>
<gene>
    <name evidence="2" type="ORF">HB776_29435</name>
</gene>
<dbReference type="EMBL" id="CP050292">
    <property type="protein sequence ID" value="QND74878.1"/>
    <property type="molecule type" value="Genomic_DNA"/>
</dbReference>
<dbReference type="InterPro" id="IPR036271">
    <property type="entry name" value="Tet_transcr_reg_TetR-rel_C_sf"/>
</dbReference>
<dbReference type="RefSeq" id="WP_092139180.1">
    <property type="nucleotide sequence ID" value="NZ_CP050292.1"/>
</dbReference>
<dbReference type="SUPFAM" id="SSF48498">
    <property type="entry name" value="Tetracyclin repressor-like, C-terminal domain"/>
    <property type="match status" value="1"/>
</dbReference>
<evidence type="ECO:0000313" key="2">
    <source>
        <dbReference type="EMBL" id="QND74878.1"/>
    </source>
</evidence>
<feature type="region of interest" description="Disordered" evidence="1">
    <location>
        <begin position="213"/>
        <end position="234"/>
    </location>
</feature>
<dbReference type="Proteomes" id="UP000515291">
    <property type="component" value="Chromosome"/>
</dbReference>
<dbReference type="Pfam" id="PF00440">
    <property type="entry name" value="TetR_N"/>
    <property type="match status" value="1"/>
</dbReference>
<dbReference type="AlphaFoldDB" id="A0A7G6U796"/>
<dbReference type="Pfam" id="PF13305">
    <property type="entry name" value="TetR_C_33"/>
    <property type="match status" value="1"/>
</dbReference>
<dbReference type="PANTHER" id="PTHR30055">
    <property type="entry name" value="HTH-TYPE TRANSCRIPTIONAL REGULATOR RUTR"/>
    <property type="match status" value="1"/>
</dbReference>
<dbReference type="Gene3D" id="1.10.357.10">
    <property type="entry name" value="Tetracycline Repressor, domain 2"/>
    <property type="match status" value="1"/>
</dbReference>
<proteinExistence type="predicted"/>
<dbReference type="InterPro" id="IPR001647">
    <property type="entry name" value="HTH_TetR"/>
</dbReference>
<dbReference type="PRINTS" id="PR00455">
    <property type="entry name" value="HTHTETR"/>
</dbReference>
<dbReference type="InterPro" id="IPR009057">
    <property type="entry name" value="Homeodomain-like_sf"/>
</dbReference>